<name>A0ACC2P6A4_9HYME</name>
<evidence type="ECO:0000313" key="1">
    <source>
        <dbReference type="EMBL" id="KAJ8679119.1"/>
    </source>
</evidence>
<comment type="caution">
    <text evidence="1">The sequence shown here is derived from an EMBL/GenBank/DDBJ whole genome shotgun (WGS) entry which is preliminary data.</text>
</comment>
<gene>
    <name evidence="1" type="ORF">QAD02_014906</name>
</gene>
<reference evidence="1" key="1">
    <citation type="submission" date="2023-04" db="EMBL/GenBank/DDBJ databases">
        <title>A chromosome-level genome assembly of the parasitoid wasp Eretmocerus hayati.</title>
        <authorList>
            <person name="Zhong Y."/>
            <person name="Liu S."/>
            <person name="Liu Y."/>
        </authorList>
    </citation>
    <scope>NUCLEOTIDE SEQUENCE</scope>
    <source>
        <strain evidence="1">ZJU_SS_LIU_2023</strain>
    </source>
</reference>
<sequence length="696" mass="79355">MGERDYAPLSAACVKSLNDKIYEKRKAAAHEIEKMVKDFAAHNNTVQIKRLLHVLGQDFTTSQNSHARKGGLIGLAAIAVGLGTANTGKYTEDLIHPILACFSDNDSRVRYYACESLYNVVKVARGSILPHFTDIFGVLSKLSCDTEQSVKNAAELLDRLMKDIVTESGIFDLVAFVPVLRERIYTKNPFARQFIISWISVLDAVPDIDLVVFLPEILDGLFMILEDPTPEIKKSTDTVFAEFLRSIKSNPSRVDFAKMMNTLILHAQSPDELLQLTAITWMDEFLRLSGHDLLPYSSGIFAAILPCLSYDGDARKTIKEFATRVNHSLFKLIISKNDGIPVADNLDLTSIIEVLTKHLMLQQTPVQTKVAVLKWIYHLFINLPEKMSLHIEALFPVLMKVLSDNSEEVVQQTLVVMAELIGSKSASTEQNKYFTKFMVNLIRVFSTDRHLLEDRGAFIIRELCVLQNPEHIFKVLADILREEQNFRFAGLMVQTLNTILLTSSELFELRNKLKDLNTEESVEVFLGLYKSWCHNPVATVSLCLLTQNYEHACDLVKFFGNIEVTVEFLTEIDKLVQLIESPIFTYLRLDLLERNQHLVHTLYGILMILPQSEAFSMLHRRLSAIPPSPIYISTSKDETKRLQSLTIKSESRRGKINFKDLYQYFIDIQERHKEQKHKQRQTILTDTKERIPQDIS</sequence>
<dbReference type="Proteomes" id="UP001239111">
    <property type="component" value="Chromosome 2"/>
</dbReference>
<accession>A0ACC2P6A4</accession>
<evidence type="ECO:0000313" key="2">
    <source>
        <dbReference type="Proteomes" id="UP001239111"/>
    </source>
</evidence>
<organism evidence="1 2">
    <name type="scientific">Eretmocerus hayati</name>
    <dbReference type="NCBI Taxonomy" id="131215"/>
    <lineage>
        <taxon>Eukaryota</taxon>
        <taxon>Metazoa</taxon>
        <taxon>Ecdysozoa</taxon>
        <taxon>Arthropoda</taxon>
        <taxon>Hexapoda</taxon>
        <taxon>Insecta</taxon>
        <taxon>Pterygota</taxon>
        <taxon>Neoptera</taxon>
        <taxon>Endopterygota</taxon>
        <taxon>Hymenoptera</taxon>
        <taxon>Apocrita</taxon>
        <taxon>Proctotrupomorpha</taxon>
        <taxon>Chalcidoidea</taxon>
        <taxon>Aphelinidae</taxon>
        <taxon>Aphelininae</taxon>
        <taxon>Eretmocerus</taxon>
    </lineage>
</organism>
<protein>
    <submittedName>
        <fullName evidence="1">Uncharacterized protein</fullName>
    </submittedName>
</protein>
<keyword evidence="2" id="KW-1185">Reference proteome</keyword>
<dbReference type="EMBL" id="CM056742">
    <property type="protein sequence ID" value="KAJ8679119.1"/>
    <property type="molecule type" value="Genomic_DNA"/>
</dbReference>
<proteinExistence type="predicted"/>